<dbReference type="InterPro" id="IPR036322">
    <property type="entry name" value="WD40_repeat_dom_sf"/>
</dbReference>
<dbReference type="EMBL" id="HBEZ01037186">
    <property type="protein sequence ID" value="CAD8642751.1"/>
    <property type="molecule type" value="Transcribed_RNA"/>
</dbReference>
<dbReference type="Pfam" id="PF00400">
    <property type="entry name" value="WD40"/>
    <property type="match status" value="4"/>
</dbReference>
<evidence type="ECO:0000256" key="1">
    <source>
        <dbReference type="PROSITE-ProRule" id="PRU00221"/>
    </source>
</evidence>
<dbReference type="GO" id="GO:0097361">
    <property type="term" value="C:cytosolic [4Fe-4S] assembly targeting complex"/>
    <property type="evidence" value="ECO:0007669"/>
    <property type="project" value="TreeGrafter"/>
</dbReference>
<dbReference type="GO" id="GO:0016226">
    <property type="term" value="P:iron-sulfur cluster assembly"/>
    <property type="evidence" value="ECO:0007669"/>
    <property type="project" value="TreeGrafter"/>
</dbReference>
<dbReference type="PROSITE" id="PS50294">
    <property type="entry name" value="WD_REPEATS_REGION"/>
    <property type="match status" value="2"/>
</dbReference>
<sequence length="352" mass="40993">MPIFQRLKILNKHKAAVWNICWSSYGEFLLSCGADGIILIWGPTSKFLYKNLNLKKTTETIHFTKWNNLCKFESFLEFKTYRNIAWLSNFNQFCVCSFSGISHLCKIVFLNLDKSVSLKKQSSLIGPSSEVKSCNYSPDGNLVSISSRNKTVWIWEKDFRKNFNCFFILKQLDSDVKYLKWYPKHKYLITATYDGIIKFFKKKKRKLSYSGSISLFHSTIWNINFSEKGSEFYFCTNKGEMGCFLKKKKLFICIFFSIVCISSFLISNHTLAILHTNNEESVNILLRCKFSMKEKDLQFLYGGVSKLFRLKIENSLFCPHLGDINSLAWHPNNTNIIASCGDDLTICIWYYN</sequence>
<organism evidence="2">
    <name type="scientific">Cryptomonas curvata</name>
    <dbReference type="NCBI Taxonomy" id="233186"/>
    <lineage>
        <taxon>Eukaryota</taxon>
        <taxon>Cryptophyceae</taxon>
        <taxon>Cryptomonadales</taxon>
        <taxon>Cryptomonadaceae</taxon>
        <taxon>Cryptomonas</taxon>
    </lineage>
</organism>
<dbReference type="SUPFAM" id="SSF50978">
    <property type="entry name" value="WD40 repeat-like"/>
    <property type="match status" value="1"/>
</dbReference>
<dbReference type="SMART" id="SM00320">
    <property type="entry name" value="WD40"/>
    <property type="match status" value="4"/>
</dbReference>
<accession>A0A7S0QJH8</accession>
<dbReference type="InterPro" id="IPR015943">
    <property type="entry name" value="WD40/YVTN_repeat-like_dom_sf"/>
</dbReference>
<name>A0A7S0QJH8_9CRYP</name>
<keyword evidence="1" id="KW-0853">WD repeat</keyword>
<dbReference type="PANTHER" id="PTHR19920:SF0">
    <property type="entry name" value="CYTOSOLIC IRON-SULFUR PROTEIN ASSEMBLY PROTEIN CIAO1-RELATED"/>
    <property type="match status" value="1"/>
</dbReference>
<dbReference type="InterPro" id="IPR001680">
    <property type="entry name" value="WD40_rpt"/>
</dbReference>
<reference evidence="2" key="1">
    <citation type="submission" date="2021-01" db="EMBL/GenBank/DDBJ databases">
        <authorList>
            <person name="Corre E."/>
            <person name="Pelletier E."/>
            <person name="Niang G."/>
            <person name="Scheremetjew M."/>
            <person name="Finn R."/>
            <person name="Kale V."/>
            <person name="Holt S."/>
            <person name="Cochrane G."/>
            <person name="Meng A."/>
            <person name="Brown T."/>
            <person name="Cohen L."/>
        </authorList>
    </citation>
    <scope>NUCLEOTIDE SEQUENCE</scope>
    <source>
        <strain evidence="2">CCAP979/52</strain>
    </source>
</reference>
<proteinExistence type="predicted"/>
<feature type="repeat" description="WD" evidence="1">
    <location>
        <begin position="317"/>
        <end position="352"/>
    </location>
</feature>
<evidence type="ECO:0000313" key="2">
    <source>
        <dbReference type="EMBL" id="CAD8642751.1"/>
    </source>
</evidence>
<evidence type="ECO:0008006" key="3">
    <source>
        <dbReference type="Google" id="ProtNLM"/>
    </source>
</evidence>
<feature type="repeat" description="WD" evidence="1">
    <location>
        <begin position="124"/>
        <end position="156"/>
    </location>
</feature>
<feature type="repeat" description="WD" evidence="1">
    <location>
        <begin position="10"/>
        <end position="41"/>
    </location>
</feature>
<dbReference type="AlphaFoldDB" id="A0A7S0QJH8"/>
<dbReference type="PROSITE" id="PS50082">
    <property type="entry name" value="WD_REPEATS_2"/>
    <property type="match status" value="3"/>
</dbReference>
<gene>
    <name evidence="2" type="ORF">CCUR1050_LOCUS20435</name>
</gene>
<dbReference type="PANTHER" id="PTHR19920">
    <property type="entry name" value="WD40 PROTEIN CIAO1"/>
    <property type="match status" value="1"/>
</dbReference>
<dbReference type="Gene3D" id="2.130.10.10">
    <property type="entry name" value="YVTN repeat-like/Quinoprotein amine dehydrogenase"/>
    <property type="match status" value="3"/>
</dbReference>
<protein>
    <recommendedName>
        <fullName evidence="3">Cytosolic iron-sulfur protein assembly protein CIAO1 homolog</fullName>
    </recommendedName>
</protein>